<name>A0A0M6XV67_9RHOB</name>
<reference evidence="6 7" key="1">
    <citation type="submission" date="2015-07" db="EMBL/GenBank/DDBJ databases">
        <authorList>
            <person name="Noorani M."/>
        </authorList>
    </citation>
    <scope>NUCLEOTIDE SEQUENCE [LARGE SCALE GENOMIC DNA]</scope>
    <source>
        <strain evidence="6 7">CECT 5088</strain>
    </source>
</reference>
<keyword evidence="7" id="KW-1185">Reference proteome</keyword>
<dbReference type="PRINTS" id="PR00344">
    <property type="entry name" value="BCTRLSENSOR"/>
</dbReference>
<dbReference type="InterPro" id="IPR003594">
    <property type="entry name" value="HATPase_dom"/>
</dbReference>
<keyword evidence="3" id="KW-0597">Phosphoprotein</keyword>
<dbReference type="InterPro" id="IPR005467">
    <property type="entry name" value="His_kinase_dom"/>
</dbReference>
<dbReference type="SUPFAM" id="SSF47384">
    <property type="entry name" value="Homodimeric domain of signal transducing histidine kinase"/>
    <property type="match status" value="1"/>
</dbReference>
<evidence type="ECO:0000256" key="2">
    <source>
        <dbReference type="ARBA" id="ARBA00012438"/>
    </source>
</evidence>
<dbReference type="Gene3D" id="1.10.287.130">
    <property type="match status" value="1"/>
</dbReference>
<feature type="transmembrane region" description="Helical" evidence="4">
    <location>
        <begin position="163"/>
        <end position="181"/>
    </location>
</feature>
<keyword evidence="4" id="KW-0472">Membrane</keyword>
<accession>A0A0M6XV67</accession>
<evidence type="ECO:0000313" key="6">
    <source>
        <dbReference type="EMBL" id="CTQ34151.1"/>
    </source>
</evidence>
<dbReference type="AlphaFoldDB" id="A0A0M6XV67"/>
<dbReference type="SUPFAM" id="SSF55874">
    <property type="entry name" value="ATPase domain of HSP90 chaperone/DNA topoisomerase II/histidine kinase"/>
    <property type="match status" value="1"/>
</dbReference>
<dbReference type="InterPro" id="IPR036097">
    <property type="entry name" value="HisK_dim/P_sf"/>
</dbReference>
<keyword evidence="4" id="KW-0812">Transmembrane</keyword>
<dbReference type="Gene3D" id="3.30.565.10">
    <property type="entry name" value="Histidine kinase-like ATPase, C-terminal domain"/>
    <property type="match status" value="1"/>
</dbReference>
<dbReference type="PANTHER" id="PTHR43065">
    <property type="entry name" value="SENSOR HISTIDINE KINASE"/>
    <property type="match status" value="1"/>
</dbReference>
<proteinExistence type="predicted"/>
<organism evidence="6 7">
    <name type="scientific">Jannaschia rubra</name>
    <dbReference type="NCBI Taxonomy" id="282197"/>
    <lineage>
        <taxon>Bacteria</taxon>
        <taxon>Pseudomonadati</taxon>
        <taxon>Pseudomonadota</taxon>
        <taxon>Alphaproteobacteria</taxon>
        <taxon>Rhodobacterales</taxon>
        <taxon>Roseobacteraceae</taxon>
        <taxon>Jannaschia</taxon>
    </lineage>
</organism>
<dbReference type="SMART" id="SM00387">
    <property type="entry name" value="HATPase_c"/>
    <property type="match status" value="1"/>
</dbReference>
<dbReference type="PROSITE" id="PS50109">
    <property type="entry name" value="HIS_KIN"/>
    <property type="match status" value="1"/>
</dbReference>
<gene>
    <name evidence="6" type="ORF">JAN5088_02944</name>
</gene>
<dbReference type="InterPro" id="IPR004358">
    <property type="entry name" value="Sig_transdc_His_kin-like_C"/>
</dbReference>
<sequence length="452" mass="48428">MAGVDDSITLERPARRGLSTGSGSAAFDRTELLRRRLSDFISVEKGQKTAHVTRRVLVVVAAVTMTVFGASPLMLPIAAVFLVIDMIYGRQVAQVSVRPAPEVGDLTRLRVLHAMTMLCLAAMIVVNAFHGTNVSQNAAALLLFAFSMNCIGHDSRSADASVVTLAIITVTMQLMAVGIALQEGHETTDQVFLHLGMAMATLYLIHVTLEAVATRTHLIDRTDELSHARTAETVGRLTSGIAHDFNNLLTVMRGNIDLLAEVPDADRAALLKEIGAATDRGGRLVRQLLDKGRRRPDRSETIVLDRFMDDFATFARRVLPANVRLEVDASASLRLETDPARFEAALLNLVVNSRDALTEGGTITVSARRASAPGTDASLSNWIAVTVADDGSGMSPEVLARATEAFLTTKPPGKGTGMGLAMVRDFAERSGGRLDLESVPSEGTKARLLLPA</sequence>
<dbReference type="CDD" id="cd00082">
    <property type="entry name" value="HisKA"/>
    <property type="match status" value="1"/>
</dbReference>
<dbReference type="PANTHER" id="PTHR43065:SF42">
    <property type="entry name" value="TWO-COMPONENT SENSOR PPRA"/>
    <property type="match status" value="1"/>
</dbReference>
<comment type="catalytic activity">
    <reaction evidence="1">
        <text>ATP + protein L-histidine = ADP + protein N-phospho-L-histidine.</text>
        <dbReference type="EC" id="2.7.13.3"/>
    </reaction>
</comment>
<feature type="transmembrane region" description="Helical" evidence="4">
    <location>
        <begin position="56"/>
        <end position="88"/>
    </location>
</feature>
<dbReference type="STRING" id="282197.SAMN04488517_103193"/>
<feature type="transmembrane region" description="Helical" evidence="4">
    <location>
        <begin position="109"/>
        <end position="128"/>
    </location>
</feature>
<dbReference type="SMART" id="SM00388">
    <property type="entry name" value="HisKA"/>
    <property type="match status" value="1"/>
</dbReference>
<evidence type="ECO:0000256" key="3">
    <source>
        <dbReference type="ARBA" id="ARBA00022553"/>
    </source>
</evidence>
<evidence type="ECO:0000256" key="1">
    <source>
        <dbReference type="ARBA" id="ARBA00000085"/>
    </source>
</evidence>
<evidence type="ECO:0000259" key="5">
    <source>
        <dbReference type="PROSITE" id="PS50109"/>
    </source>
</evidence>
<evidence type="ECO:0000256" key="4">
    <source>
        <dbReference type="SAM" id="Phobius"/>
    </source>
</evidence>
<dbReference type="GO" id="GO:0000155">
    <property type="term" value="F:phosphorelay sensor kinase activity"/>
    <property type="evidence" value="ECO:0007669"/>
    <property type="project" value="InterPro"/>
</dbReference>
<feature type="transmembrane region" description="Helical" evidence="4">
    <location>
        <begin position="193"/>
        <end position="213"/>
    </location>
</feature>
<dbReference type="InterPro" id="IPR036890">
    <property type="entry name" value="HATPase_C_sf"/>
</dbReference>
<dbReference type="EMBL" id="CXPG01000021">
    <property type="protein sequence ID" value="CTQ34151.1"/>
    <property type="molecule type" value="Genomic_DNA"/>
</dbReference>
<dbReference type="Pfam" id="PF00512">
    <property type="entry name" value="HisKA"/>
    <property type="match status" value="1"/>
</dbReference>
<dbReference type="InterPro" id="IPR003661">
    <property type="entry name" value="HisK_dim/P_dom"/>
</dbReference>
<protein>
    <recommendedName>
        <fullName evidence="2">histidine kinase</fullName>
        <ecNumber evidence="2">2.7.13.3</ecNumber>
    </recommendedName>
</protein>
<dbReference type="EC" id="2.7.13.3" evidence="2"/>
<dbReference type="Proteomes" id="UP000048908">
    <property type="component" value="Unassembled WGS sequence"/>
</dbReference>
<evidence type="ECO:0000313" key="7">
    <source>
        <dbReference type="Proteomes" id="UP000048908"/>
    </source>
</evidence>
<dbReference type="Pfam" id="PF02518">
    <property type="entry name" value="HATPase_c"/>
    <property type="match status" value="1"/>
</dbReference>
<keyword evidence="4" id="KW-1133">Transmembrane helix</keyword>
<feature type="domain" description="Histidine kinase" evidence="5">
    <location>
        <begin position="240"/>
        <end position="452"/>
    </location>
</feature>